<evidence type="ECO:0000313" key="1">
    <source>
        <dbReference type="EMBL" id="MPN20683.1"/>
    </source>
</evidence>
<accession>A0A645G9W8</accession>
<name>A0A645G9W8_9ZZZZ</name>
<proteinExistence type="predicted"/>
<comment type="caution">
    <text evidence="1">The sequence shown here is derived from an EMBL/GenBank/DDBJ whole genome shotgun (WGS) entry which is preliminary data.</text>
</comment>
<gene>
    <name evidence="1" type="ORF">SDC9_168062</name>
</gene>
<sequence>MKLDVKLRCFTQSGFHTPYFCNLAAYVEMNQPETVGHFVFLKQVERLEQFTGV</sequence>
<organism evidence="1">
    <name type="scientific">bioreactor metagenome</name>
    <dbReference type="NCBI Taxonomy" id="1076179"/>
    <lineage>
        <taxon>unclassified sequences</taxon>
        <taxon>metagenomes</taxon>
        <taxon>ecological metagenomes</taxon>
    </lineage>
</organism>
<protein>
    <submittedName>
        <fullName evidence="1">Uncharacterized protein</fullName>
    </submittedName>
</protein>
<reference evidence="1" key="1">
    <citation type="submission" date="2019-08" db="EMBL/GenBank/DDBJ databases">
        <authorList>
            <person name="Kucharzyk K."/>
            <person name="Murdoch R.W."/>
            <person name="Higgins S."/>
            <person name="Loffler F."/>
        </authorList>
    </citation>
    <scope>NUCLEOTIDE SEQUENCE</scope>
</reference>
<dbReference type="AlphaFoldDB" id="A0A645G9W8"/>
<dbReference type="EMBL" id="VSSQ01068500">
    <property type="protein sequence ID" value="MPN20683.1"/>
    <property type="molecule type" value="Genomic_DNA"/>
</dbReference>